<dbReference type="Proteomes" id="UP000000490">
    <property type="component" value="Chromosome"/>
</dbReference>
<proteinExistence type="predicted"/>
<sequence length="44" mass="4648">MKKLILSVVVMFSLANLGFGGSLHPISGFSHNVSYAAPVMILAE</sequence>
<gene>
    <name evidence="1" type="ordered locus">F7308_1344</name>
</gene>
<protein>
    <submittedName>
        <fullName evidence="1">Uncharacterized protein</fullName>
    </submittedName>
</protein>
<reference evidence="1" key="1">
    <citation type="submission" date="2011-05" db="EMBL/GenBank/DDBJ databases">
        <authorList>
            <person name="Kuske C.R."/>
            <person name="Challacombe J.F."/>
            <person name="Siddaramappa S."/>
            <person name="Petersen J.M."/>
            <person name="Bruce D.C."/>
        </authorList>
    </citation>
    <scope>NUCLEOTIDE SEQUENCE</scope>
    <source>
        <strain evidence="1">TX077308</strain>
    </source>
</reference>
<dbReference type="RefSeq" id="WP_013923104.1">
    <property type="nucleotide sequence ID" value="NC_015696.1"/>
</dbReference>
<evidence type="ECO:0000313" key="2">
    <source>
        <dbReference type="Proteomes" id="UP000000490"/>
    </source>
</evidence>
<dbReference type="EMBL" id="CP002872">
    <property type="protein sequence ID" value="AEI36270.1"/>
    <property type="molecule type" value="Genomic_DNA"/>
</dbReference>
<accession>A0ABN3ZS07</accession>
<name>A0ABN3ZS07_FRAST</name>
<organism evidence="1 2">
    <name type="scientific">Francisella salina</name>
    <dbReference type="NCBI Taxonomy" id="573569"/>
    <lineage>
        <taxon>Bacteria</taxon>
        <taxon>Pseudomonadati</taxon>
        <taxon>Pseudomonadota</taxon>
        <taxon>Gammaproteobacteria</taxon>
        <taxon>Thiotrichales</taxon>
        <taxon>Francisellaceae</taxon>
        <taxon>Francisella</taxon>
    </lineage>
</organism>
<keyword evidence="2" id="KW-1185">Reference proteome</keyword>
<evidence type="ECO:0000313" key="1">
    <source>
        <dbReference type="EMBL" id="AEI36270.1"/>
    </source>
</evidence>